<keyword evidence="8" id="KW-0863">Zinc-finger</keyword>
<dbReference type="InterPro" id="IPR002156">
    <property type="entry name" value="RNaseH_domain"/>
</dbReference>
<evidence type="ECO:0000256" key="1">
    <source>
        <dbReference type="ARBA" id="ARBA00001946"/>
    </source>
</evidence>
<evidence type="ECO:0000259" key="22">
    <source>
        <dbReference type="PROSITE" id="PS50175"/>
    </source>
</evidence>
<keyword evidence="15" id="KW-0239">DNA-directed DNA polymerase</keyword>
<dbReference type="SUPFAM" id="SSF56672">
    <property type="entry name" value="DNA/RNA polymerases"/>
    <property type="match status" value="1"/>
</dbReference>
<feature type="region of interest" description="Disordered" evidence="21">
    <location>
        <begin position="830"/>
        <end position="851"/>
    </location>
</feature>
<keyword evidence="5" id="KW-0540">Nuclease</keyword>
<dbReference type="Gene3D" id="1.10.340.70">
    <property type="match status" value="1"/>
</dbReference>
<dbReference type="PROSITE" id="PS50879">
    <property type="entry name" value="RNASE_H_1"/>
    <property type="match status" value="1"/>
</dbReference>
<dbReference type="GO" id="GO:0006508">
    <property type="term" value="P:proteolysis"/>
    <property type="evidence" value="ECO:0007669"/>
    <property type="project" value="InterPro"/>
</dbReference>
<evidence type="ECO:0000256" key="11">
    <source>
        <dbReference type="ARBA" id="ARBA00022842"/>
    </source>
</evidence>
<dbReference type="GO" id="GO:0006310">
    <property type="term" value="P:DNA recombination"/>
    <property type="evidence" value="ECO:0007669"/>
    <property type="project" value="UniProtKB-KW"/>
</dbReference>
<keyword evidence="19" id="KW-0511">Multifunctional enzyme</keyword>
<dbReference type="InterPro" id="IPR021109">
    <property type="entry name" value="Peptidase_aspartic_dom_sf"/>
</dbReference>
<feature type="domain" description="Integrase catalytic" evidence="25">
    <location>
        <begin position="993"/>
        <end position="1150"/>
    </location>
</feature>
<evidence type="ECO:0000256" key="12">
    <source>
        <dbReference type="ARBA" id="ARBA00022884"/>
    </source>
</evidence>
<dbReference type="PANTHER" id="PTHR37984:SF5">
    <property type="entry name" value="PROTEIN NYNRIN-LIKE"/>
    <property type="match status" value="1"/>
</dbReference>
<dbReference type="GO" id="GO:0044826">
    <property type="term" value="P:viral genome integration into host DNA"/>
    <property type="evidence" value="ECO:0007669"/>
    <property type="project" value="UniProtKB-KW"/>
</dbReference>
<dbReference type="PANTHER" id="PTHR37984">
    <property type="entry name" value="PROTEIN CBG26694"/>
    <property type="match status" value="1"/>
</dbReference>
<keyword evidence="20" id="KW-1160">Virus entry into host cell</keyword>
<keyword evidence="14" id="KW-0695">RNA-directed DNA polymerase</keyword>
<evidence type="ECO:0000256" key="2">
    <source>
        <dbReference type="ARBA" id="ARBA00018735"/>
    </source>
</evidence>
<keyword evidence="12" id="KW-0694">RNA-binding</keyword>
<comment type="cofactor">
    <cofactor evidence="1">
        <name>Mg(2+)</name>
        <dbReference type="ChEBI" id="CHEBI:18420"/>
    </cofactor>
</comment>
<dbReference type="EMBL" id="MG981046">
    <property type="protein sequence ID" value="AWS20967.1"/>
    <property type="molecule type" value="Genomic_RNA"/>
</dbReference>
<evidence type="ECO:0000256" key="9">
    <source>
        <dbReference type="ARBA" id="ARBA00022801"/>
    </source>
</evidence>
<dbReference type="GO" id="GO:0004523">
    <property type="term" value="F:RNA-DNA hybrid ribonuclease activity"/>
    <property type="evidence" value="ECO:0007669"/>
    <property type="project" value="InterPro"/>
</dbReference>
<feature type="compositionally biased region" description="Basic and acidic residues" evidence="21">
    <location>
        <begin position="833"/>
        <end position="849"/>
    </location>
</feature>
<protein>
    <recommendedName>
        <fullName evidence="2">Gag-Pol polyprotein</fullName>
    </recommendedName>
</protein>
<dbReference type="InterPro" id="IPR001995">
    <property type="entry name" value="Peptidase_A2_cat"/>
</dbReference>
<dbReference type="Pfam" id="PF00078">
    <property type="entry name" value="RVT_1"/>
    <property type="match status" value="1"/>
</dbReference>
<dbReference type="Pfam" id="PF17919">
    <property type="entry name" value="RT_RNaseH_2"/>
    <property type="match status" value="1"/>
</dbReference>
<feature type="domain" description="RNase H type-1" evidence="24">
    <location>
        <begin position="647"/>
        <end position="794"/>
    </location>
</feature>
<keyword evidence="3" id="KW-0808">Transferase</keyword>
<sequence>MVTLEVDNHPLKFLVDTGAATSVISSSQLPPSVSLSSDYLTCVGVKGQQTSSPLTVPVPAGPFSGVLTKFLVSDTCPVNLLGADLLQRLRATITFGDHGLELQLQDPVSQQGAEDRCVLKAFPLMMMTLQPTSPQDLPDLPAALWSTGPEDVGLLRVPPVQVYLKPGHPYPRLPQYPLKAAQEQSLGTQIASLLRSGVLIRCVSPCNTPLFPVKKKTLPGEPPKYRLVQDLRAVNTATILETPVVPNPNTLLSQVPTSATLFTVIDLANAFFSVPLHEDSQFLFAFTFQGTQMTWTRTPQGAQNSPNQFTHAMKMVLDPWIQENLHVTLLQYVDDLLLCGTEENLSAASESLLRFLHSANCKVSKSKVQWCQEKVVFLGHCISQGSRHLTEDRKHAIRDLAYPKTHSAMQTFLGLITYCRQWIPEASRLMQPLYDCLKTGGPDWDHARNPYIYAQQKVCFRALKQAVISAPALGLPDYTQPFHLFVSESEGHASGVLAQKHCDRFRPLAYYSARLDPVARTAPLCLKAVHAAHVLLDKSADIVLGHDLVIQAGHDLSAVLQHTSPKHLTSQRHLRLQCSLLLPSNITFQKCTTINPATLLPHSRGELPWWMSKDLPDCRSPDDPHDCVQALEQDTSAPQNVVTHEIPNPDLQLWTDGSRFADSHGKFHTGYAVTTETEVLLAEALPPHLSAQEAELVALQQACYLAEGKTVNVYTDSRYGYGICHDFGFLWKSRGFITATGTPVKHALRIKALMKALELPTQIAVIKVKAHGKVNSKETRGNHLADQAAKAAAMKNVSAKWEEEEIAPEEPYWEDAPRPVMPALTRAQAKKQAATEEKLERDYEKSEARSKKKRLIEDMEMEYPAPESTCKPARPPEERLWEEQKMISEAEKKQWKAAGATYKDPQYPTDTQFPRLYKVDGKPCLPRRMYPAVAAWAHGPTHRGKNQALACIKKLYWAPGISTTVAAYSRACPVCAVCNPTATAKVPLQHLAKPDYPWQRIQVDHIQMPKSGKYEYVLVAVDMFSGWPEAYPVTNMTAKTTAKKLITEISCRFGIPEVIESDQGPAFTASIYEELWSMLGTGLGLHTPYHPSSSAKVERMNSTVKTQLLKMSQDHPLPWPDLLPVVLYHIRHTPQAKHGLTPFEILFGAPPKIGDIRPQELSETNDRVVQFVIALCKELSNTHSTVSASLPESTGDVVHDFVPGDLVYVKKFVRRDCLQPRFEGPYTVILFTPTAVKLEGKNTWIHASHCKRDHTSPYVESCPS</sequence>
<dbReference type="Gene3D" id="3.10.20.370">
    <property type="match status" value="1"/>
</dbReference>
<keyword evidence="9" id="KW-0378">Hydrolase</keyword>
<evidence type="ECO:0000256" key="4">
    <source>
        <dbReference type="ARBA" id="ARBA00022695"/>
    </source>
</evidence>
<evidence type="ECO:0000259" key="23">
    <source>
        <dbReference type="PROSITE" id="PS50878"/>
    </source>
</evidence>
<dbReference type="PROSITE" id="PS50175">
    <property type="entry name" value="ASP_PROT_RETROV"/>
    <property type="match status" value="1"/>
</dbReference>
<evidence type="ECO:0000256" key="14">
    <source>
        <dbReference type="ARBA" id="ARBA00022918"/>
    </source>
</evidence>
<dbReference type="InterPro" id="IPR001584">
    <property type="entry name" value="Integrase_cat-core"/>
</dbReference>
<evidence type="ECO:0000256" key="13">
    <source>
        <dbReference type="ARBA" id="ARBA00022908"/>
    </source>
</evidence>
<dbReference type="InterPro" id="IPR041588">
    <property type="entry name" value="Integrase_H2C2"/>
</dbReference>
<dbReference type="InterPro" id="IPR000477">
    <property type="entry name" value="RT_dom"/>
</dbReference>
<evidence type="ECO:0000256" key="10">
    <source>
        <dbReference type="ARBA" id="ARBA00022833"/>
    </source>
</evidence>
<evidence type="ECO:0000313" key="26">
    <source>
        <dbReference type="EMBL" id="AWS20967.1"/>
    </source>
</evidence>
<keyword evidence="7" id="KW-0255">Endonuclease</keyword>
<evidence type="ECO:0000256" key="21">
    <source>
        <dbReference type="SAM" id="MobiDB-lite"/>
    </source>
</evidence>
<keyword evidence="11" id="KW-0460">Magnesium</keyword>
<dbReference type="SUPFAM" id="SSF50630">
    <property type="entry name" value="Acid proteases"/>
    <property type="match status" value="1"/>
</dbReference>
<feature type="domain" description="Peptidase A2" evidence="22">
    <location>
        <begin position="11"/>
        <end position="85"/>
    </location>
</feature>
<dbReference type="InterPro" id="IPR012337">
    <property type="entry name" value="RNaseH-like_sf"/>
</dbReference>
<keyword evidence="16" id="KW-0238">DNA-binding</keyword>
<evidence type="ECO:0000256" key="5">
    <source>
        <dbReference type="ARBA" id="ARBA00022722"/>
    </source>
</evidence>
<dbReference type="InterPro" id="IPR043128">
    <property type="entry name" value="Rev_trsase/Diguanyl_cyclase"/>
</dbReference>
<evidence type="ECO:0000256" key="7">
    <source>
        <dbReference type="ARBA" id="ARBA00022759"/>
    </source>
</evidence>
<dbReference type="GO" id="GO:0015074">
    <property type="term" value="P:DNA integration"/>
    <property type="evidence" value="ECO:0007669"/>
    <property type="project" value="UniProtKB-KW"/>
</dbReference>
<organism evidence="26">
    <name type="scientific">Rhinella marina endogenous retrovirus</name>
    <dbReference type="NCBI Taxonomy" id="2218595"/>
    <lineage>
        <taxon>Viruses</taxon>
        <taxon>Riboviria</taxon>
        <taxon>Pararnavirae</taxon>
        <taxon>Artverviricota</taxon>
        <taxon>Revtraviricetes</taxon>
        <taxon>Ortervirales</taxon>
        <taxon>Retroviridae</taxon>
    </lineage>
</organism>
<dbReference type="PROSITE" id="PS50994">
    <property type="entry name" value="INTEGRASE"/>
    <property type="match status" value="1"/>
</dbReference>
<dbReference type="InterPro" id="IPR040643">
    <property type="entry name" value="MLVIN_C"/>
</dbReference>
<evidence type="ECO:0000256" key="18">
    <source>
        <dbReference type="ARBA" id="ARBA00023195"/>
    </source>
</evidence>
<keyword evidence="4" id="KW-0548">Nucleotidyltransferase</keyword>
<keyword evidence="6" id="KW-0479">Metal-binding</keyword>
<dbReference type="PROSITE" id="PS50878">
    <property type="entry name" value="RT_POL"/>
    <property type="match status" value="1"/>
</dbReference>
<dbReference type="InterPro" id="IPR041577">
    <property type="entry name" value="RT_RNaseH_2"/>
</dbReference>
<proteinExistence type="predicted"/>
<keyword evidence="17" id="KW-0233">DNA recombination</keyword>
<dbReference type="InterPro" id="IPR018061">
    <property type="entry name" value="Retropepsins"/>
</dbReference>
<evidence type="ECO:0000259" key="25">
    <source>
        <dbReference type="PROSITE" id="PS50994"/>
    </source>
</evidence>
<evidence type="ECO:0000256" key="19">
    <source>
        <dbReference type="ARBA" id="ARBA00023268"/>
    </source>
</evidence>
<dbReference type="PROSITE" id="PS00141">
    <property type="entry name" value="ASP_PROTEASE"/>
    <property type="match status" value="1"/>
</dbReference>
<dbReference type="InterPro" id="IPR050951">
    <property type="entry name" value="Retrovirus_Pol_polyprotein"/>
</dbReference>
<evidence type="ECO:0000256" key="8">
    <source>
        <dbReference type="ARBA" id="ARBA00022771"/>
    </source>
</evidence>
<dbReference type="InterPro" id="IPR043502">
    <property type="entry name" value="DNA/RNA_pol_sf"/>
</dbReference>
<dbReference type="InterPro" id="IPR001969">
    <property type="entry name" value="Aspartic_peptidase_AS"/>
</dbReference>
<dbReference type="Gene3D" id="3.10.10.10">
    <property type="entry name" value="HIV Type 1 Reverse Transcriptase, subunit A, domain 1"/>
    <property type="match status" value="1"/>
</dbReference>
<dbReference type="Gene3D" id="2.40.70.10">
    <property type="entry name" value="Acid Proteases"/>
    <property type="match status" value="1"/>
</dbReference>
<evidence type="ECO:0000256" key="17">
    <source>
        <dbReference type="ARBA" id="ARBA00023172"/>
    </source>
</evidence>
<dbReference type="GO" id="GO:0046718">
    <property type="term" value="P:symbiont entry into host cell"/>
    <property type="evidence" value="ECO:0007669"/>
    <property type="project" value="UniProtKB-KW"/>
</dbReference>
<evidence type="ECO:0000259" key="24">
    <source>
        <dbReference type="PROSITE" id="PS50879"/>
    </source>
</evidence>
<feature type="domain" description="Reverse transcriptase" evidence="23">
    <location>
        <begin position="199"/>
        <end position="382"/>
    </location>
</feature>
<dbReference type="Pfam" id="PF17921">
    <property type="entry name" value="Integrase_H2C2"/>
    <property type="match status" value="1"/>
</dbReference>
<dbReference type="Gene3D" id="3.30.70.270">
    <property type="match status" value="2"/>
</dbReference>
<dbReference type="Pfam" id="PF00075">
    <property type="entry name" value="RNase_H"/>
    <property type="match status" value="1"/>
</dbReference>
<dbReference type="GO" id="GO:0075713">
    <property type="term" value="P:establishment of integrated proviral latency"/>
    <property type="evidence" value="ECO:0007669"/>
    <property type="project" value="UniProtKB-KW"/>
</dbReference>
<evidence type="ECO:0000256" key="15">
    <source>
        <dbReference type="ARBA" id="ARBA00022932"/>
    </source>
</evidence>
<accession>A0A2U9K619</accession>
<evidence type="ECO:0000256" key="20">
    <source>
        <dbReference type="ARBA" id="ARBA00023296"/>
    </source>
</evidence>
<dbReference type="Pfam" id="PF00077">
    <property type="entry name" value="RVP"/>
    <property type="match status" value="1"/>
</dbReference>
<dbReference type="GO" id="GO:0003964">
    <property type="term" value="F:RNA-directed DNA polymerase activity"/>
    <property type="evidence" value="ECO:0007669"/>
    <property type="project" value="UniProtKB-KW"/>
</dbReference>
<keyword evidence="10" id="KW-0862">Zinc</keyword>
<dbReference type="SUPFAM" id="SSF53098">
    <property type="entry name" value="Ribonuclease H-like"/>
    <property type="match status" value="2"/>
</dbReference>
<dbReference type="Pfam" id="PF00665">
    <property type="entry name" value="rve"/>
    <property type="match status" value="1"/>
</dbReference>
<dbReference type="GO" id="GO:0004190">
    <property type="term" value="F:aspartic-type endopeptidase activity"/>
    <property type="evidence" value="ECO:0007669"/>
    <property type="project" value="InterPro"/>
</dbReference>
<dbReference type="Gene3D" id="2.30.30.850">
    <property type="match status" value="1"/>
</dbReference>
<reference evidence="26" key="1">
    <citation type="submission" date="2018-02" db="EMBL/GenBank/DDBJ databases">
        <title>Viral discovery in the invasive Australian cane toad (Rhinella marina) using metatranscriptomic and genomic approaches.</title>
        <authorList>
            <person name="Russo A.G."/>
            <person name="Eden J.-S."/>
            <person name="Enosi Tuipulotu D."/>
            <person name="Shi M."/>
            <person name="Selechnik D.M."/>
            <person name="Shine R."/>
            <person name="Rollins L.A."/>
            <person name="Holmes E.C."/>
            <person name="White P.A."/>
        </authorList>
    </citation>
    <scope>NUCLEOTIDE SEQUENCE</scope>
</reference>
<dbReference type="Gene3D" id="3.30.420.10">
    <property type="entry name" value="Ribonuclease H-like superfamily/Ribonuclease H"/>
    <property type="match status" value="2"/>
</dbReference>
<keyword evidence="18" id="KW-1179">Viral genome integration</keyword>
<dbReference type="GO" id="GO:0008270">
    <property type="term" value="F:zinc ion binding"/>
    <property type="evidence" value="ECO:0007669"/>
    <property type="project" value="UniProtKB-KW"/>
</dbReference>
<dbReference type="GO" id="GO:0003723">
    <property type="term" value="F:RNA binding"/>
    <property type="evidence" value="ECO:0007669"/>
    <property type="project" value="UniProtKB-KW"/>
</dbReference>
<dbReference type="GO" id="GO:0003677">
    <property type="term" value="F:DNA binding"/>
    <property type="evidence" value="ECO:0007669"/>
    <property type="project" value="UniProtKB-KW"/>
</dbReference>
<keyword evidence="13" id="KW-0229">DNA integration</keyword>
<dbReference type="GO" id="GO:0003887">
    <property type="term" value="F:DNA-directed DNA polymerase activity"/>
    <property type="evidence" value="ECO:0007669"/>
    <property type="project" value="UniProtKB-KW"/>
</dbReference>
<evidence type="ECO:0000256" key="6">
    <source>
        <dbReference type="ARBA" id="ARBA00022723"/>
    </source>
</evidence>
<dbReference type="InterPro" id="IPR036397">
    <property type="entry name" value="RNaseH_sf"/>
</dbReference>
<dbReference type="Pfam" id="PF18697">
    <property type="entry name" value="MLVIN_C"/>
    <property type="match status" value="1"/>
</dbReference>
<name>A0A2U9K619_9RETR</name>
<evidence type="ECO:0000256" key="16">
    <source>
        <dbReference type="ARBA" id="ARBA00023125"/>
    </source>
</evidence>
<evidence type="ECO:0000256" key="3">
    <source>
        <dbReference type="ARBA" id="ARBA00022679"/>
    </source>
</evidence>